<protein>
    <submittedName>
        <fullName evidence="1">Transcriptional regulator</fullName>
    </submittedName>
</protein>
<proteinExistence type="predicted"/>
<dbReference type="RefSeq" id="WP_189336599.1">
    <property type="nucleotide sequence ID" value="NZ_AP023356.1"/>
</dbReference>
<dbReference type="EMBL" id="AP023356">
    <property type="protein sequence ID" value="BCJ41347.1"/>
    <property type="molecule type" value="Genomic_DNA"/>
</dbReference>
<evidence type="ECO:0000313" key="1">
    <source>
        <dbReference type="EMBL" id="BCJ41347.1"/>
    </source>
</evidence>
<dbReference type="Gene3D" id="1.10.10.10">
    <property type="entry name" value="Winged helix-like DNA-binding domain superfamily/Winged helix DNA-binding domain"/>
    <property type="match status" value="1"/>
</dbReference>
<dbReference type="SUPFAM" id="SSF46785">
    <property type="entry name" value="Winged helix' DNA-binding domain"/>
    <property type="match status" value="1"/>
</dbReference>
<dbReference type="InterPro" id="IPR036390">
    <property type="entry name" value="WH_DNA-bd_sf"/>
</dbReference>
<keyword evidence="2" id="KW-1185">Reference proteome</keyword>
<dbReference type="Proteomes" id="UP000676967">
    <property type="component" value="Chromosome"/>
</dbReference>
<dbReference type="CDD" id="cd00090">
    <property type="entry name" value="HTH_ARSR"/>
    <property type="match status" value="1"/>
</dbReference>
<gene>
    <name evidence="1" type="ORF">Aiant_20040</name>
</gene>
<sequence>MPDDLHERLAALERVVADLVGQAQQPAVPEPSADTYWALYGLRDRVAETTGAVLYTGTVDLPTGEHYDWQYARHLDDLLALDWPEHASALAALGNPVRLRLLRKILGGTRSAAELGEDPDFGTTGQLYHHLRQLVAAGWLRTLGRGQYTVPGDRVVPLLVIIAATL</sequence>
<accession>A0ABM7LQ05</accession>
<dbReference type="InterPro" id="IPR036388">
    <property type="entry name" value="WH-like_DNA-bd_sf"/>
</dbReference>
<organism evidence="1 2">
    <name type="scientific">Actinoplanes ianthinogenes</name>
    <dbReference type="NCBI Taxonomy" id="122358"/>
    <lineage>
        <taxon>Bacteria</taxon>
        <taxon>Bacillati</taxon>
        <taxon>Actinomycetota</taxon>
        <taxon>Actinomycetes</taxon>
        <taxon>Micromonosporales</taxon>
        <taxon>Micromonosporaceae</taxon>
        <taxon>Actinoplanes</taxon>
    </lineage>
</organism>
<dbReference type="InterPro" id="IPR011991">
    <property type="entry name" value="ArsR-like_HTH"/>
</dbReference>
<name>A0ABM7LQ05_9ACTN</name>
<reference evidence="1 2" key="1">
    <citation type="submission" date="2020-08" db="EMBL/GenBank/DDBJ databases">
        <title>Whole genome shotgun sequence of Actinoplanes ianthinogenes NBRC 13996.</title>
        <authorList>
            <person name="Komaki H."/>
            <person name="Tamura T."/>
        </authorList>
    </citation>
    <scope>NUCLEOTIDE SEQUENCE [LARGE SCALE GENOMIC DNA]</scope>
    <source>
        <strain evidence="1 2">NBRC 13996</strain>
    </source>
</reference>
<evidence type="ECO:0000313" key="2">
    <source>
        <dbReference type="Proteomes" id="UP000676967"/>
    </source>
</evidence>